<gene>
    <name evidence="5" type="ORF">ATO7_05735</name>
</gene>
<accession>A0A1Y1SI86</accession>
<dbReference type="CDD" id="cd09898">
    <property type="entry name" value="H3TH_53EXO"/>
    <property type="match status" value="1"/>
</dbReference>
<dbReference type="OrthoDB" id="9806424at2"/>
<dbReference type="STRING" id="1317117.ATO7_05735"/>
<dbReference type="EMBL" id="AQQV01000001">
    <property type="protein sequence ID" value="ORE89356.1"/>
    <property type="molecule type" value="Genomic_DNA"/>
</dbReference>
<dbReference type="SMART" id="SM00475">
    <property type="entry name" value="53EXOc"/>
    <property type="match status" value="1"/>
</dbReference>
<evidence type="ECO:0000256" key="1">
    <source>
        <dbReference type="ARBA" id="ARBA00022722"/>
    </source>
</evidence>
<keyword evidence="6" id="KW-1185">Reference proteome</keyword>
<keyword evidence="2" id="KW-0378">Hydrolase</keyword>
<dbReference type="InterPro" id="IPR038969">
    <property type="entry name" value="FEN"/>
</dbReference>
<dbReference type="InterPro" id="IPR020045">
    <property type="entry name" value="DNA_polI_H3TH"/>
</dbReference>
<dbReference type="GO" id="GO:0033567">
    <property type="term" value="P:DNA replication, Okazaki fragment processing"/>
    <property type="evidence" value="ECO:0007669"/>
    <property type="project" value="InterPro"/>
</dbReference>
<dbReference type="InterPro" id="IPR020046">
    <property type="entry name" value="5-3_exonucl_a-hlix_arch_N"/>
</dbReference>
<organism evidence="5 6">
    <name type="scientific">Oceanococcus atlanticus</name>
    <dbReference type="NCBI Taxonomy" id="1317117"/>
    <lineage>
        <taxon>Bacteria</taxon>
        <taxon>Pseudomonadati</taxon>
        <taxon>Pseudomonadota</taxon>
        <taxon>Gammaproteobacteria</taxon>
        <taxon>Chromatiales</taxon>
        <taxon>Oceanococcaceae</taxon>
        <taxon>Oceanococcus</taxon>
    </lineage>
</organism>
<protein>
    <submittedName>
        <fullName evidence="5">Exodeoxyribonuclease IX</fullName>
    </submittedName>
</protein>
<evidence type="ECO:0000256" key="3">
    <source>
        <dbReference type="ARBA" id="ARBA00023125"/>
    </source>
</evidence>
<dbReference type="Proteomes" id="UP000192342">
    <property type="component" value="Unassembled WGS sequence"/>
</dbReference>
<dbReference type="InterPro" id="IPR002421">
    <property type="entry name" value="5-3_exonuclease"/>
</dbReference>
<dbReference type="GO" id="GO:0008409">
    <property type="term" value="F:5'-3' exonuclease activity"/>
    <property type="evidence" value="ECO:0007669"/>
    <property type="project" value="InterPro"/>
</dbReference>
<dbReference type="InterPro" id="IPR029060">
    <property type="entry name" value="PIN-like_dom_sf"/>
</dbReference>
<feature type="domain" description="5'-3' exonuclease" evidence="4">
    <location>
        <begin position="4"/>
        <end position="268"/>
    </location>
</feature>
<comment type="caution">
    <text evidence="5">The sequence shown here is derived from an EMBL/GenBank/DDBJ whole genome shotgun (WGS) entry which is preliminary data.</text>
</comment>
<name>A0A1Y1SI86_9GAMM</name>
<keyword evidence="1" id="KW-0540">Nuclease</keyword>
<dbReference type="CDD" id="cd09859">
    <property type="entry name" value="PIN_53EXO"/>
    <property type="match status" value="1"/>
</dbReference>
<dbReference type="FunFam" id="1.10.150.20:FF:000003">
    <property type="entry name" value="DNA polymerase I"/>
    <property type="match status" value="1"/>
</dbReference>
<dbReference type="Pfam" id="PF01367">
    <property type="entry name" value="5_3_exonuc"/>
    <property type="match status" value="1"/>
</dbReference>
<dbReference type="SUPFAM" id="SSF88723">
    <property type="entry name" value="PIN domain-like"/>
    <property type="match status" value="1"/>
</dbReference>
<dbReference type="SUPFAM" id="SSF47807">
    <property type="entry name" value="5' to 3' exonuclease, C-terminal subdomain"/>
    <property type="match status" value="1"/>
</dbReference>
<evidence type="ECO:0000256" key="2">
    <source>
        <dbReference type="ARBA" id="ARBA00022801"/>
    </source>
</evidence>
<dbReference type="Pfam" id="PF02739">
    <property type="entry name" value="5_3_exonuc_N"/>
    <property type="match status" value="1"/>
</dbReference>
<dbReference type="Gene3D" id="3.40.50.1010">
    <property type="entry name" value="5'-nuclease"/>
    <property type="match status" value="1"/>
</dbReference>
<keyword evidence="3" id="KW-0238">DNA-binding</keyword>
<reference evidence="5 6" key="1">
    <citation type="submission" date="2013-04" db="EMBL/GenBank/DDBJ databases">
        <title>Oceanococcus atlanticus 22II-S10r2 Genome Sequencing.</title>
        <authorList>
            <person name="Lai Q."/>
            <person name="Li G."/>
            <person name="Shao Z."/>
        </authorList>
    </citation>
    <scope>NUCLEOTIDE SEQUENCE [LARGE SCALE GENOMIC DNA]</scope>
    <source>
        <strain evidence="5 6">22II-S10r2</strain>
    </source>
</reference>
<dbReference type="PANTHER" id="PTHR42646">
    <property type="entry name" value="FLAP ENDONUCLEASE XNI"/>
    <property type="match status" value="1"/>
</dbReference>
<dbReference type="InterPro" id="IPR036279">
    <property type="entry name" value="5-3_exonuclease_C_sf"/>
</dbReference>
<dbReference type="AlphaFoldDB" id="A0A1Y1SI86"/>
<dbReference type="GO" id="GO:0017108">
    <property type="term" value="F:5'-flap endonuclease activity"/>
    <property type="evidence" value="ECO:0007669"/>
    <property type="project" value="InterPro"/>
</dbReference>
<sequence length="293" mass="32763">MTEQPIIYLIDASVYIFRAWHSIPDHMKTAQGEPCNAVYGFAGFIADMLKRSNPDPLLVAFDESLSSSFRNEIFPDYKANRPPAPIELKRQFQWCQQLCEALGLHWQADSSWEADDLIGTWSAMAKSRGRAVSIVTRDKDLAQLITPQDQLWDFAADKRLDSDGIKAQFGVWPEQIADYLALTGDAVDNIPGVAGVGPKAASALLQAFDTLEQVYERLDEVPDLAVRGAKSLKLKLEAGREQAFLSRRLTGIPRDLPLPEPVWQRRPVDHAALQRLCDELAFGSGIRQRLLAF</sequence>
<evidence type="ECO:0000313" key="6">
    <source>
        <dbReference type="Proteomes" id="UP000192342"/>
    </source>
</evidence>
<dbReference type="GO" id="GO:0003677">
    <property type="term" value="F:DNA binding"/>
    <property type="evidence" value="ECO:0007669"/>
    <property type="project" value="UniProtKB-KW"/>
</dbReference>
<evidence type="ECO:0000313" key="5">
    <source>
        <dbReference type="EMBL" id="ORE89356.1"/>
    </source>
</evidence>
<evidence type="ECO:0000259" key="4">
    <source>
        <dbReference type="SMART" id="SM00475"/>
    </source>
</evidence>
<dbReference type="InterPro" id="IPR008918">
    <property type="entry name" value="HhH2"/>
</dbReference>
<dbReference type="RefSeq" id="WP_083560394.1">
    <property type="nucleotide sequence ID" value="NZ_AQQV01000001.1"/>
</dbReference>
<dbReference type="PANTHER" id="PTHR42646:SF2">
    <property type="entry name" value="5'-3' EXONUCLEASE FAMILY PROTEIN"/>
    <property type="match status" value="1"/>
</dbReference>
<proteinExistence type="predicted"/>
<dbReference type="Gene3D" id="1.10.150.20">
    <property type="entry name" value="5' to 3' exonuclease, C-terminal subdomain"/>
    <property type="match status" value="1"/>
</dbReference>
<dbReference type="SMART" id="SM00279">
    <property type="entry name" value="HhH2"/>
    <property type="match status" value="1"/>
</dbReference>